<dbReference type="Proteomes" id="UP000332933">
    <property type="component" value="Unassembled WGS sequence"/>
</dbReference>
<keyword evidence="3" id="KW-1185">Reference proteome</keyword>
<evidence type="ECO:0000313" key="1">
    <source>
        <dbReference type="EMBL" id="KAF0693510.1"/>
    </source>
</evidence>
<evidence type="ECO:0000313" key="2">
    <source>
        <dbReference type="EMBL" id="VFT92338.1"/>
    </source>
</evidence>
<proteinExistence type="predicted"/>
<gene>
    <name evidence="2" type="primary">Aste57867_15536</name>
    <name evidence="1" type="ORF">As57867_015480</name>
    <name evidence="2" type="ORF">ASTE57867_15536</name>
</gene>
<accession>A0A485L3D0</accession>
<dbReference type="EMBL" id="VJMH01005685">
    <property type="protein sequence ID" value="KAF0693510.1"/>
    <property type="molecule type" value="Genomic_DNA"/>
</dbReference>
<evidence type="ECO:0000313" key="3">
    <source>
        <dbReference type="Proteomes" id="UP000332933"/>
    </source>
</evidence>
<dbReference type="PANTHER" id="PTHR35397:SF1">
    <property type="entry name" value="ARMADILLO-LIKE HELICAL DOMAIN-CONTAINING PROTEIN"/>
    <property type="match status" value="1"/>
</dbReference>
<reference evidence="2 3" key="1">
    <citation type="submission" date="2019-03" db="EMBL/GenBank/DDBJ databases">
        <authorList>
            <person name="Gaulin E."/>
            <person name="Dumas B."/>
        </authorList>
    </citation>
    <scope>NUCLEOTIDE SEQUENCE [LARGE SCALE GENOMIC DNA]</scope>
    <source>
        <strain evidence="2">CBS 568.67</strain>
    </source>
</reference>
<organism evidence="2 3">
    <name type="scientific">Aphanomyces stellatus</name>
    <dbReference type="NCBI Taxonomy" id="120398"/>
    <lineage>
        <taxon>Eukaryota</taxon>
        <taxon>Sar</taxon>
        <taxon>Stramenopiles</taxon>
        <taxon>Oomycota</taxon>
        <taxon>Saprolegniomycetes</taxon>
        <taxon>Saprolegniales</taxon>
        <taxon>Verrucalvaceae</taxon>
        <taxon>Aphanomyces</taxon>
    </lineage>
</organism>
<dbReference type="AlphaFoldDB" id="A0A485L3D0"/>
<name>A0A485L3D0_9STRA</name>
<dbReference type="EMBL" id="CAADRA010005706">
    <property type="protein sequence ID" value="VFT92338.1"/>
    <property type="molecule type" value="Genomic_DNA"/>
</dbReference>
<protein>
    <submittedName>
        <fullName evidence="2">Aste57867_15536 protein</fullName>
    </submittedName>
</protein>
<reference evidence="1" key="2">
    <citation type="submission" date="2019-06" db="EMBL/GenBank/DDBJ databases">
        <title>Genomics analysis of Aphanomyces spp. identifies a new class of oomycete effector associated with host adaptation.</title>
        <authorList>
            <person name="Gaulin E."/>
        </authorList>
    </citation>
    <scope>NUCLEOTIDE SEQUENCE</scope>
    <source>
        <strain evidence="1">CBS 578.67</strain>
    </source>
</reference>
<dbReference type="PANTHER" id="PTHR35397">
    <property type="entry name" value="C2 DOMAIN-CONTAINING PROTEIN-RELATED"/>
    <property type="match status" value="1"/>
</dbReference>
<dbReference type="OrthoDB" id="68069at2759"/>
<sequence>MSFGLWQVGGALGKWATEFHECVTDLIADGGLTFDLSEKISLLEKLADALESEPETIDVTAKGSMLALWILVVTHVDQISIVSYKYMCFRLMSATLRRPEFKLQRMHFDFNSQVRAASFSSPSRFYLPQDVRTEGDREAWRLIHLYRKLLSDTFVYSSKLLLHGNQSPTTQAFCATVAAHAFFVFPLIQAPFVDVSTWRYCHHQATHVSPLHLTLDAVVRAMSLQTHTEFMDVTPDLFHWGWLAKPSDPTILPDDSTWRFLVDSNDGHLFCLFVRAFHDVVAAAIAASDVHVSVVTWEMVPGYLKLLQLFGLVLYDTLTASLASSSPITKSQELFPITTTLGDVVLETATALTANGHVIQLYLPIAIAAISTASSSSISASMAAGLHRTLRTMSQWIQLCATDSPHLSLNAIDLFQNVLLYPSYVNLRDAIASVVSILPAALAARDDDPAVSILVWAHTHMQRISVDEKDVLAAALLVHFYALFLHWSPRVRTCMHQILVYQLFRHARHHLHLASDPAVLDAWRADAETLAPFCFDKPALFSDSPSLILDLSLASKVDTYVYALQQSPQGLYPEALDIFVHVSLMEYGHCLGTYYDTCAAVETKRGAALEPTDVLQGPDLNSLVAQHHDHRASTRAT</sequence>